<feature type="region of interest" description="Disordered" evidence="1">
    <location>
        <begin position="205"/>
        <end position="226"/>
    </location>
</feature>
<protein>
    <submittedName>
        <fullName evidence="2">Uncharacterized protein</fullName>
    </submittedName>
</protein>
<evidence type="ECO:0000313" key="2">
    <source>
        <dbReference type="EMBL" id="PHT44660.1"/>
    </source>
</evidence>
<dbReference type="PANTHER" id="PTHR33132">
    <property type="entry name" value="OSJNBB0118P14.9 PROTEIN"/>
    <property type="match status" value="1"/>
</dbReference>
<dbReference type="EMBL" id="MLFT02000006">
    <property type="protein sequence ID" value="PHT44660.1"/>
    <property type="molecule type" value="Genomic_DNA"/>
</dbReference>
<evidence type="ECO:0000256" key="1">
    <source>
        <dbReference type="SAM" id="MobiDB-lite"/>
    </source>
</evidence>
<dbReference type="OrthoDB" id="1924025at2759"/>
<proteinExistence type="predicted"/>
<gene>
    <name evidence="2" type="ORF">CQW23_13818</name>
</gene>
<sequence>MGVFNFTVIPILDDDRHPPSSSSSKSCPNMMEKALDSSHLLVKEMNKKKERISKSKATGSAAASMNFCLCAPPTHPGSFKCRLHRATSSSYPRTVPVSVLKHCVCAPATHPGSFKCRLHRATASSHTRSVSSFTHHITGVKCTKNLNPLKLAAPSQSGGIRNSNKGNVHGKPKLSRFGRAALAHAAATSVQIQPISAAFRQMNLDQDSKAIRRGKEKRTKDQDSAF</sequence>
<dbReference type="PANTHER" id="PTHR33132:SF144">
    <property type="entry name" value="SERINE-RICH PROTEIN-LIKE PROTEIN"/>
    <property type="match status" value="1"/>
</dbReference>
<organism evidence="2 3">
    <name type="scientific">Capsicum baccatum</name>
    <name type="common">Peruvian pepper</name>
    <dbReference type="NCBI Taxonomy" id="33114"/>
    <lineage>
        <taxon>Eukaryota</taxon>
        <taxon>Viridiplantae</taxon>
        <taxon>Streptophyta</taxon>
        <taxon>Embryophyta</taxon>
        <taxon>Tracheophyta</taxon>
        <taxon>Spermatophyta</taxon>
        <taxon>Magnoliopsida</taxon>
        <taxon>eudicotyledons</taxon>
        <taxon>Gunneridae</taxon>
        <taxon>Pentapetalae</taxon>
        <taxon>asterids</taxon>
        <taxon>lamiids</taxon>
        <taxon>Solanales</taxon>
        <taxon>Solanaceae</taxon>
        <taxon>Solanoideae</taxon>
        <taxon>Capsiceae</taxon>
        <taxon>Capsicum</taxon>
    </lineage>
</organism>
<accession>A0A2G2WHN9</accession>
<reference evidence="3" key="2">
    <citation type="journal article" date="2017" name="J. Anim. Genet.">
        <title>Multiple reference genome sequences of hot pepper reveal the massive evolution of plant disease resistance genes by retroduplication.</title>
        <authorList>
            <person name="Kim S."/>
            <person name="Park J."/>
            <person name="Yeom S.-I."/>
            <person name="Kim Y.-M."/>
            <person name="Seo E."/>
            <person name="Kim K.-T."/>
            <person name="Kim M.-S."/>
            <person name="Lee J.M."/>
            <person name="Cheong K."/>
            <person name="Shin H.-S."/>
            <person name="Kim S.-B."/>
            <person name="Han K."/>
            <person name="Lee J."/>
            <person name="Park M."/>
            <person name="Lee H.-A."/>
            <person name="Lee H.-Y."/>
            <person name="Lee Y."/>
            <person name="Oh S."/>
            <person name="Lee J.H."/>
            <person name="Choi E."/>
            <person name="Choi E."/>
            <person name="Lee S.E."/>
            <person name="Jeon J."/>
            <person name="Kim H."/>
            <person name="Choi G."/>
            <person name="Song H."/>
            <person name="Lee J."/>
            <person name="Lee S.-C."/>
            <person name="Kwon J.-K."/>
            <person name="Lee H.-Y."/>
            <person name="Koo N."/>
            <person name="Hong Y."/>
            <person name="Kim R.W."/>
            <person name="Kang W.-H."/>
            <person name="Huh J.H."/>
            <person name="Kang B.-C."/>
            <person name="Yang T.-J."/>
            <person name="Lee Y.-H."/>
            <person name="Bennetzen J.L."/>
            <person name="Choi D."/>
        </authorList>
    </citation>
    <scope>NUCLEOTIDE SEQUENCE [LARGE SCALE GENOMIC DNA]</scope>
    <source>
        <strain evidence="3">cv. PBC81</strain>
    </source>
</reference>
<reference evidence="2 3" key="1">
    <citation type="journal article" date="2017" name="Genome Biol.">
        <title>New reference genome sequences of hot pepper reveal the massive evolution of plant disease-resistance genes by retroduplication.</title>
        <authorList>
            <person name="Kim S."/>
            <person name="Park J."/>
            <person name="Yeom S.I."/>
            <person name="Kim Y.M."/>
            <person name="Seo E."/>
            <person name="Kim K.T."/>
            <person name="Kim M.S."/>
            <person name="Lee J.M."/>
            <person name="Cheong K."/>
            <person name="Shin H.S."/>
            <person name="Kim S.B."/>
            <person name="Han K."/>
            <person name="Lee J."/>
            <person name="Park M."/>
            <person name="Lee H.A."/>
            <person name="Lee H.Y."/>
            <person name="Lee Y."/>
            <person name="Oh S."/>
            <person name="Lee J.H."/>
            <person name="Choi E."/>
            <person name="Choi E."/>
            <person name="Lee S.E."/>
            <person name="Jeon J."/>
            <person name="Kim H."/>
            <person name="Choi G."/>
            <person name="Song H."/>
            <person name="Lee J."/>
            <person name="Lee S.C."/>
            <person name="Kwon J.K."/>
            <person name="Lee H.Y."/>
            <person name="Koo N."/>
            <person name="Hong Y."/>
            <person name="Kim R.W."/>
            <person name="Kang W.H."/>
            <person name="Huh J.H."/>
            <person name="Kang B.C."/>
            <person name="Yang T.J."/>
            <person name="Lee Y.H."/>
            <person name="Bennetzen J.L."/>
            <person name="Choi D."/>
        </authorList>
    </citation>
    <scope>NUCLEOTIDE SEQUENCE [LARGE SCALE GENOMIC DNA]</scope>
    <source>
        <strain evidence="3">cv. PBC81</strain>
    </source>
</reference>
<evidence type="ECO:0000313" key="3">
    <source>
        <dbReference type="Proteomes" id="UP000224567"/>
    </source>
</evidence>
<dbReference type="Proteomes" id="UP000224567">
    <property type="component" value="Unassembled WGS sequence"/>
</dbReference>
<dbReference type="AlphaFoldDB" id="A0A2G2WHN9"/>
<keyword evidence="3" id="KW-1185">Reference proteome</keyword>
<comment type="caution">
    <text evidence="2">The sequence shown here is derived from an EMBL/GenBank/DDBJ whole genome shotgun (WGS) entry which is preliminary data.</text>
</comment>
<name>A0A2G2WHN9_CAPBA</name>